<dbReference type="Proteomes" id="UP000243887">
    <property type="component" value="Unassembled WGS sequence"/>
</dbReference>
<organism evidence="1 2">
    <name type="scientific">Myroides guanonis</name>
    <dbReference type="NCBI Taxonomy" id="1150112"/>
    <lineage>
        <taxon>Bacteria</taxon>
        <taxon>Pseudomonadati</taxon>
        <taxon>Bacteroidota</taxon>
        <taxon>Flavobacteriia</taxon>
        <taxon>Flavobacteriales</taxon>
        <taxon>Flavobacteriaceae</taxon>
        <taxon>Myroides</taxon>
    </lineage>
</organism>
<sequence length="122" mass="14081">MGFWNKIFSSKNGSSAKKQPEDFYETEITDTYVKVTHPKRKDEQINWSEIEEIRLVNTDEGPFLPDVWLILMGNGKGCSIPQGSDGWNKVYDIVSKYDGFNFKNVIKSASCTENETFDLWKK</sequence>
<dbReference type="EMBL" id="FORU01000002">
    <property type="protein sequence ID" value="SFJ01727.1"/>
    <property type="molecule type" value="Genomic_DNA"/>
</dbReference>
<keyword evidence="2" id="KW-1185">Reference proteome</keyword>
<name>A0A1I3MXM1_9FLAO</name>
<evidence type="ECO:0000313" key="2">
    <source>
        <dbReference type="Proteomes" id="UP000243887"/>
    </source>
</evidence>
<dbReference type="AlphaFoldDB" id="A0A1I3MXM1"/>
<accession>A0A1I3MXM1</accession>
<gene>
    <name evidence="1" type="ORF">SAMN04487893_102314</name>
</gene>
<dbReference type="OrthoDB" id="1163947at2"/>
<proteinExistence type="predicted"/>
<reference evidence="2" key="1">
    <citation type="submission" date="2016-10" db="EMBL/GenBank/DDBJ databases">
        <authorList>
            <person name="Varghese N."/>
            <person name="Submissions S."/>
        </authorList>
    </citation>
    <scope>NUCLEOTIDE SEQUENCE [LARGE SCALE GENOMIC DNA]</scope>
    <source>
        <strain evidence="2">DSM 26542</strain>
    </source>
</reference>
<dbReference type="RefSeq" id="WP_090678068.1">
    <property type="nucleotide sequence ID" value="NZ_FORU01000002.1"/>
</dbReference>
<evidence type="ECO:0000313" key="1">
    <source>
        <dbReference type="EMBL" id="SFJ01727.1"/>
    </source>
</evidence>
<protein>
    <submittedName>
        <fullName evidence="1">Uncharacterized protein</fullName>
    </submittedName>
</protein>